<dbReference type="Pfam" id="PF00108">
    <property type="entry name" value="Thiolase_N"/>
    <property type="match status" value="1"/>
</dbReference>
<dbReference type="HOGENOM" id="CLU_031026_2_1_11"/>
<evidence type="ECO:0000256" key="2">
    <source>
        <dbReference type="ARBA" id="ARBA00022679"/>
    </source>
</evidence>
<feature type="domain" description="Thiolase N-terminal" evidence="5">
    <location>
        <begin position="12"/>
        <end position="257"/>
    </location>
</feature>
<dbReference type="CDD" id="cd00751">
    <property type="entry name" value="thiolase"/>
    <property type="match status" value="1"/>
</dbReference>
<dbReference type="NCBIfam" id="TIGR01930">
    <property type="entry name" value="AcCoA-C-Actrans"/>
    <property type="match status" value="1"/>
</dbReference>
<dbReference type="Proteomes" id="UP000007842">
    <property type="component" value="Plasmid pSCATT"/>
</dbReference>
<dbReference type="PANTHER" id="PTHR18919:SF134">
    <property type="entry name" value="BETA-KETOACYL COA THIOLASE FADA3-RELATED"/>
    <property type="match status" value="1"/>
</dbReference>
<dbReference type="KEGG" id="scy:SCATT_p04330"/>
<evidence type="ECO:0000313" key="7">
    <source>
        <dbReference type="EMBL" id="AEW98626.1"/>
    </source>
</evidence>
<organism evidence="7 8">
    <name type="scientific">Streptantibioticus cattleyicolor (strain ATCC 35852 / DSM 46488 / JCM 4925 / NBRC 14057 / NRRL 8057)</name>
    <name type="common">Streptomyces cattleya</name>
    <dbReference type="NCBI Taxonomy" id="1003195"/>
    <lineage>
        <taxon>Bacteria</taxon>
        <taxon>Bacillati</taxon>
        <taxon>Actinomycetota</taxon>
        <taxon>Actinomycetes</taxon>
        <taxon>Kitasatosporales</taxon>
        <taxon>Streptomycetaceae</taxon>
        <taxon>Streptantibioticus</taxon>
    </lineage>
</organism>
<dbReference type="PATRIC" id="fig|1003195.11.peg.1250"/>
<dbReference type="EMBL" id="CP003229">
    <property type="protein sequence ID" value="AEW98626.1"/>
    <property type="molecule type" value="Genomic_DNA"/>
</dbReference>
<accession>G8XFY7</accession>
<sequence length="399" mass="40658">MADALSDERRPVVVAARRTPIGRAGGALAGVEVSTLLAAVIRDALADARADPGLVDDVLVGNAVGGGGNPARLAALEAGLPVEVPGVSVDRQCGSGLEAVVLACRLVAAGAGEVYLAGGGESVSTAPWRVRPPRRPGGLPEFYARPRFAPESVGDPEMGVAAENVAAAYGVSRRRQDEFALRSHRRAVAAWRAGRFAAETTPVDTGRARVTRDECPRPDTSLAALAALPAVFVAGGTVTAGNSCPVNDGAAMVVVTSVAAARRLGHRRGLGFVDAAGAGVDPGMLGIGPVAATRRLRARNPALDPRAVHRVEFNEAFAAQVLASLDALGIDPEHVNLDGGALALGHPYGASGAVLVTRLYSQLVRERADGVPPCGARALAMMGIAGGLGISALFESLAW</sequence>
<dbReference type="InterPro" id="IPR020616">
    <property type="entry name" value="Thiolase_N"/>
</dbReference>
<name>F8JJU8_STREN</name>
<dbReference type="InterPro" id="IPR020613">
    <property type="entry name" value="Thiolase_CS"/>
</dbReference>
<comment type="similarity">
    <text evidence="1 4">Belongs to the thiolase-like superfamily. Thiolase family.</text>
</comment>
<dbReference type="InterPro" id="IPR002155">
    <property type="entry name" value="Thiolase"/>
</dbReference>
<dbReference type="PIRSF" id="PIRSF000429">
    <property type="entry name" value="Ac-CoA_Ac_transf"/>
    <property type="match status" value="1"/>
</dbReference>
<gene>
    <name evidence="7" type="ordered locus">SCATT_p04330</name>
</gene>
<keyword evidence="3 4" id="KW-0012">Acyltransferase</keyword>
<dbReference type="Pfam" id="PF02803">
    <property type="entry name" value="Thiolase_C"/>
    <property type="match status" value="1"/>
</dbReference>
<feature type="domain" description="Thiolase C-terminal" evidence="6">
    <location>
        <begin position="274"/>
        <end position="395"/>
    </location>
</feature>
<dbReference type="SUPFAM" id="SSF53901">
    <property type="entry name" value="Thiolase-like"/>
    <property type="match status" value="2"/>
</dbReference>
<evidence type="ECO:0000259" key="5">
    <source>
        <dbReference type="Pfam" id="PF00108"/>
    </source>
</evidence>
<accession>F8JJU8</accession>
<evidence type="ECO:0000256" key="1">
    <source>
        <dbReference type="ARBA" id="ARBA00010982"/>
    </source>
</evidence>
<evidence type="ECO:0000313" key="8">
    <source>
        <dbReference type="Proteomes" id="UP000007842"/>
    </source>
</evidence>
<evidence type="ECO:0000256" key="4">
    <source>
        <dbReference type="RuleBase" id="RU003557"/>
    </source>
</evidence>
<evidence type="ECO:0000259" key="6">
    <source>
        <dbReference type="Pfam" id="PF02803"/>
    </source>
</evidence>
<dbReference type="OrthoDB" id="3761315at2"/>
<dbReference type="InterPro" id="IPR016039">
    <property type="entry name" value="Thiolase-like"/>
</dbReference>
<keyword evidence="2 4" id="KW-0808">Transferase</keyword>
<proteinExistence type="inferred from homology"/>
<dbReference type="InterPro" id="IPR020617">
    <property type="entry name" value="Thiolase_C"/>
</dbReference>
<dbReference type="KEGG" id="sct:SCAT_p1291"/>
<keyword evidence="8" id="KW-1185">Reference proteome</keyword>
<dbReference type="AlphaFoldDB" id="F8JJU8"/>
<reference evidence="8" key="1">
    <citation type="submission" date="2011-12" db="EMBL/GenBank/DDBJ databases">
        <title>Complete genome sequence of Streptomyces cattleya strain DSM 46488.</title>
        <authorList>
            <person name="Ou H.-Y."/>
            <person name="Li P."/>
            <person name="Zhao C."/>
            <person name="O'Hagan D."/>
            <person name="Deng Z."/>
        </authorList>
    </citation>
    <scope>NUCLEOTIDE SEQUENCE [LARGE SCALE GENOMIC DNA]</scope>
    <source>
        <strain evidence="8">ATCC 35852 / DSM 46488 / JCM 4925 / NBRC 14057 / NRRL 8057</strain>
        <plasmid evidence="8">Plasmid pSCATT</plasmid>
    </source>
</reference>
<dbReference type="PANTHER" id="PTHR18919">
    <property type="entry name" value="ACETYL-COA C-ACYLTRANSFERASE"/>
    <property type="match status" value="1"/>
</dbReference>
<geneLocation type="plasmid" evidence="7 8">
    <name>pSCATT</name>
</geneLocation>
<protein>
    <submittedName>
        <fullName evidence="7">Putative thiolase</fullName>
    </submittedName>
</protein>
<dbReference type="PROSITE" id="PS00737">
    <property type="entry name" value="THIOLASE_2"/>
    <property type="match status" value="1"/>
</dbReference>
<keyword evidence="7" id="KW-0614">Plasmid</keyword>
<dbReference type="RefSeq" id="WP_014151738.1">
    <property type="nucleotide sequence ID" value="NC_016113.1"/>
</dbReference>
<evidence type="ECO:0000256" key="3">
    <source>
        <dbReference type="ARBA" id="ARBA00023315"/>
    </source>
</evidence>
<dbReference type="Gene3D" id="3.40.47.10">
    <property type="match status" value="1"/>
</dbReference>
<dbReference type="GO" id="GO:0016747">
    <property type="term" value="F:acyltransferase activity, transferring groups other than amino-acyl groups"/>
    <property type="evidence" value="ECO:0007669"/>
    <property type="project" value="InterPro"/>
</dbReference>